<feature type="compositionally biased region" description="Polar residues" evidence="3">
    <location>
        <begin position="153"/>
        <end position="168"/>
    </location>
</feature>
<comment type="subcellular location">
    <subcellularLocation>
        <location evidence="2">Golgi apparatus membrane</location>
        <topology evidence="2">Single-pass type II membrane protein</topology>
    </subcellularLocation>
</comment>
<evidence type="ECO:0000313" key="6">
    <source>
        <dbReference type="Proteomes" id="UP001633002"/>
    </source>
</evidence>
<organism evidence="5 6">
    <name type="scientific">Riccia sorocarpa</name>
    <dbReference type="NCBI Taxonomy" id="122646"/>
    <lineage>
        <taxon>Eukaryota</taxon>
        <taxon>Viridiplantae</taxon>
        <taxon>Streptophyta</taxon>
        <taxon>Embryophyta</taxon>
        <taxon>Marchantiophyta</taxon>
        <taxon>Marchantiopsida</taxon>
        <taxon>Marchantiidae</taxon>
        <taxon>Marchantiales</taxon>
        <taxon>Ricciaceae</taxon>
        <taxon>Riccia</taxon>
    </lineage>
</organism>
<comment type="similarity">
    <text evidence="1 2">Belongs to the glycosyltransferase 77 family.</text>
</comment>
<feature type="transmembrane region" description="Helical" evidence="2">
    <location>
        <begin position="27"/>
        <end position="46"/>
    </location>
</feature>
<sequence>MPVGVPSRGTWLGSAPARHAPPRAARYTQIFFLLIVGVGSFFLFSYQSEIYTTMAQKEIFSSNSLVNVRPVVATSTLRPEVKVEEESSREREKTEIYAVLGSEEEENEQEDQDQDLPIASTDPGENITVRRLESSEGKASPGPRGLKEDSDVTSEGSSESAIPPASNTSGGGIIWAAQSSKPNKNDKKKAENLTNPLYVPLEENVHTNLISTKFSFVIKVLAVNSYGSLRRLLLSLDETDFGGDRVDLHIYIDHFRIANAVEELRRRRRRLLLQADGSKVNISNADAVLEVEEEEGLSVTDDNTELERSKDDSDGKEDKTADRSVRKKTKRKRKHSATRKLGTDKAAEEEVPPEVPDRVKNYLDFATPADSWGITENKLRDTRRVLRYAEQFEWRFGSKVVHYRSQAAGYQGQWIESWWPASDDEFALIIDDDLELSPLFYRYVRSLISTYYYQEAQFDSSIYGISLQRPQLVPGKNGLPIKLDVRTRLFMYEMVGIWGQVFFPKPWKDFRTWYDTKKNHDQKPLLEGLLTTDWYKEHGEKMFTPWFVKFVHSRGYYSLYTNFLKDRVLSVSHRSESPQTKKYVGCDSDLIGPNSTYDLEIFHMAPVKTIKRYDFCFKEVLVGRFANQSVDFPQVLSSVHEKKVVLMLSTLGVPESLVRNWVCALRKLGVSNYLFFGEDLTLLDDLARRGHASLQFKFNDRLKEDSEKEVEAVLTVLKLGYDVWFARTDMLWAGNPLLQFNTEKSDMIGTADPKLNLFYVKSTQDTIDLWSSFQKQLNKAVVNGSRLLNFETAREAFVQRCESEEKIRVAPLDKVVFLSAEKITALPSGDDVDPEGQVVLFSQLSNSTSREIARKATQLLLWDLDDDLVCTSIIC</sequence>
<name>A0ABD3IA38_9MARC</name>
<feature type="compositionally biased region" description="Acidic residues" evidence="3">
    <location>
        <begin position="102"/>
        <end position="114"/>
    </location>
</feature>
<dbReference type="Gene3D" id="3.90.550.10">
    <property type="entry name" value="Spore Coat Polysaccharide Biosynthesis Protein SpsA, Chain A"/>
    <property type="match status" value="1"/>
</dbReference>
<feature type="region of interest" description="Disordered" evidence="3">
    <location>
        <begin position="100"/>
        <end position="189"/>
    </location>
</feature>
<gene>
    <name evidence="5" type="ORF">R1sor_018423</name>
</gene>
<dbReference type="GO" id="GO:0071555">
    <property type="term" value="P:cell wall organization"/>
    <property type="evidence" value="ECO:0007669"/>
    <property type="project" value="UniProtKB-KW"/>
</dbReference>
<keyword evidence="2" id="KW-0808">Transferase</keyword>
<dbReference type="EC" id="2.4.2.-" evidence="2"/>
<keyword evidence="2" id="KW-0735">Signal-anchor</keyword>
<dbReference type="EMBL" id="JBJQOH010000001">
    <property type="protein sequence ID" value="KAL3700401.1"/>
    <property type="molecule type" value="Genomic_DNA"/>
</dbReference>
<dbReference type="AlphaFoldDB" id="A0ABD3IA38"/>
<accession>A0ABD3IA38</accession>
<keyword evidence="2" id="KW-0472">Membrane</keyword>
<evidence type="ECO:0000259" key="4">
    <source>
        <dbReference type="Pfam" id="PF03407"/>
    </source>
</evidence>
<feature type="domain" description="Nucleotide-diphospho-sugar transferase" evidence="4">
    <location>
        <begin position="710"/>
        <end position="817"/>
    </location>
</feature>
<dbReference type="SUPFAM" id="SSF53448">
    <property type="entry name" value="Nucleotide-diphospho-sugar transferases"/>
    <property type="match status" value="1"/>
</dbReference>
<dbReference type="PANTHER" id="PTHR33604">
    <property type="entry name" value="OSJNBA0004B13.7 PROTEIN"/>
    <property type="match status" value="1"/>
</dbReference>
<dbReference type="Proteomes" id="UP001633002">
    <property type="component" value="Unassembled WGS sequence"/>
</dbReference>
<dbReference type="Pfam" id="PF03407">
    <property type="entry name" value="Nucleotid_trans"/>
    <property type="match status" value="1"/>
</dbReference>
<dbReference type="GO" id="GO:0016757">
    <property type="term" value="F:glycosyltransferase activity"/>
    <property type="evidence" value="ECO:0007669"/>
    <property type="project" value="UniProtKB-KW"/>
</dbReference>
<proteinExistence type="inferred from homology"/>
<comment type="caution">
    <text evidence="5">The sequence shown here is derived from an EMBL/GenBank/DDBJ whole genome shotgun (WGS) entry which is preliminary data.</text>
</comment>
<evidence type="ECO:0000256" key="1">
    <source>
        <dbReference type="ARBA" id="ARBA00007033"/>
    </source>
</evidence>
<dbReference type="PANTHER" id="PTHR33604:SF3">
    <property type="entry name" value="OSJNBA0004B13.7 PROTEIN"/>
    <property type="match status" value="1"/>
</dbReference>
<evidence type="ECO:0000256" key="3">
    <source>
        <dbReference type="SAM" id="MobiDB-lite"/>
    </source>
</evidence>
<dbReference type="InterPro" id="IPR029044">
    <property type="entry name" value="Nucleotide-diphossugar_trans"/>
</dbReference>
<keyword evidence="2" id="KW-1133">Transmembrane helix</keyword>
<keyword evidence="2" id="KW-0961">Cell wall biogenesis/degradation</keyword>
<keyword evidence="6" id="KW-1185">Reference proteome</keyword>
<evidence type="ECO:0000313" key="5">
    <source>
        <dbReference type="EMBL" id="KAL3700401.1"/>
    </source>
</evidence>
<keyword evidence="2" id="KW-0333">Golgi apparatus</keyword>
<feature type="region of interest" description="Disordered" evidence="3">
    <location>
        <begin position="293"/>
        <end position="353"/>
    </location>
</feature>
<protein>
    <recommendedName>
        <fullName evidence="2">Glycosyltransferase</fullName>
        <ecNumber evidence="2">2.4.2.-</ecNumber>
    </recommendedName>
</protein>
<evidence type="ECO:0000256" key="2">
    <source>
        <dbReference type="RuleBase" id="RU363055"/>
    </source>
</evidence>
<dbReference type="InterPro" id="IPR005069">
    <property type="entry name" value="Nucl-diP-sugar_transferase"/>
</dbReference>
<dbReference type="GO" id="GO:0000139">
    <property type="term" value="C:Golgi membrane"/>
    <property type="evidence" value="ECO:0007669"/>
    <property type="project" value="UniProtKB-SubCell"/>
</dbReference>
<feature type="compositionally biased region" description="Basic and acidic residues" evidence="3">
    <location>
        <begin position="305"/>
        <end position="324"/>
    </location>
</feature>
<reference evidence="5 6" key="1">
    <citation type="submission" date="2024-09" db="EMBL/GenBank/DDBJ databases">
        <title>Chromosome-scale assembly of Riccia sorocarpa.</title>
        <authorList>
            <person name="Paukszto L."/>
        </authorList>
    </citation>
    <scope>NUCLEOTIDE SEQUENCE [LARGE SCALE GENOMIC DNA]</scope>
    <source>
        <strain evidence="5">LP-2024</strain>
        <tissue evidence="5">Aerial parts of the thallus</tissue>
    </source>
</reference>
<keyword evidence="2" id="KW-0812">Transmembrane</keyword>
<feature type="compositionally biased region" description="Basic residues" evidence="3">
    <location>
        <begin position="325"/>
        <end position="338"/>
    </location>
</feature>
<keyword evidence="2" id="KW-0328">Glycosyltransferase</keyword>